<reference evidence="12" key="1">
    <citation type="submission" date="2025-08" db="UniProtKB">
        <authorList>
            <consortium name="RefSeq"/>
        </authorList>
    </citation>
    <scope>IDENTIFICATION</scope>
    <source>
        <tissue evidence="12">Testes</tissue>
    </source>
</reference>
<dbReference type="InterPro" id="IPR016166">
    <property type="entry name" value="FAD-bd_PCMH"/>
</dbReference>
<gene>
    <name evidence="12" type="primary">LOC100377100</name>
</gene>
<organism evidence="11 12">
    <name type="scientific">Saccoglossus kowalevskii</name>
    <name type="common">Acorn worm</name>
    <dbReference type="NCBI Taxonomy" id="10224"/>
    <lineage>
        <taxon>Eukaryota</taxon>
        <taxon>Metazoa</taxon>
        <taxon>Hemichordata</taxon>
        <taxon>Enteropneusta</taxon>
        <taxon>Harrimaniidae</taxon>
        <taxon>Saccoglossus</taxon>
    </lineage>
</organism>
<keyword evidence="7" id="KW-0560">Oxidoreductase</keyword>
<comment type="subcellular location">
    <subcellularLocation>
        <location evidence="2">Mitochondrion</location>
    </subcellularLocation>
</comment>
<dbReference type="GeneID" id="100377100"/>
<evidence type="ECO:0000256" key="5">
    <source>
        <dbReference type="ARBA" id="ARBA00022827"/>
    </source>
</evidence>
<keyword evidence="11" id="KW-1185">Reference proteome</keyword>
<dbReference type="PROSITE" id="PS51387">
    <property type="entry name" value="FAD_PCMH"/>
    <property type="match status" value="1"/>
</dbReference>
<evidence type="ECO:0000256" key="2">
    <source>
        <dbReference type="ARBA" id="ARBA00004173"/>
    </source>
</evidence>
<evidence type="ECO:0000256" key="8">
    <source>
        <dbReference type="ARBA" id="ARBA00023128"/>
    </source>
</evidence>
<evidence type="ECO:0000256" key="3">
    <source>
        <dbReference type="ARBA" id="ARBA00008000"/>
    </source>
</evidence>
<evidence type="ECO:0000256" key="9">
    <source>
        <dbReference type="ARBA" id="ARBA00038897"/>
    </source>
</evidence>
<evidence type="ECO:0000313" key="12">
    <source>
        <dbReference type="RefSeq" id="XP_002741494.1"/>
    </source>
</evidence>
<comment type="cofactor">
    <cofactor evidence="1">
        <name>FAD</name>
        <dbReference type="ChEBI" id="CHEBI:57692"/>
    </cofactor>
</comment>
<evidence type="ECO:0000259" key="10">
    <source>
        <dbReference type="PROSITE" id="PS51387"/>
    </source>
</evidence>
<dbReference type="Gene3D" id="3.30.70.2740">
    <property type="match status" value="1"/>
</dbReference>
<keyword evidence="5" id="KW-0274">FAD</keyword>
<dbReference type="PANTHER" id="PTHR11748:SF111">
    <property type="entry name" value="D-LACTATE DEHYDROGENASE, MITOCHONDRIAL-RELATED"/>
    <property type="match status" value="1"/>
</dbReference>
<dbReference type="InterPro" id="IPR004113">
    <property type="entry name" value="FAD-bd_oxidored_4_C"/>
</dbReference>
<accession>A0ABM0H0H8</accession>
<keyword evidence="4" id="KW-0285">Flavoprotein</keyword>
<comment type="similarity">
    <text evidence="3">Belongs to the FAD-binding oxidoreductase/transferase type 4 family.</text>
</comment>
<dbReference type="Pfam" id="PF01565">
    <property type="entry name" value="FAD_binding_4"/>
    <property type="match status" value="1"/>
</dbReference>
<dbReference type="InterPro" id="IPR036318">
    <property type="entry name" value="FAD-bd_PCMH-like_sf"/>
</dbReference>
<evidence type="ECO:0000313" key="11">
    <source>
        <dbReference type="Proteomes" id="UP000694865"/>
    </source>
</evidence>
<dbReference type="InterPro" id="IPR016171">
    <property type="entry name" value="Vanillyl_alc_oxidase_C-sub2"/>
</dbReference>
<evidence type="ECO:0000256" key="6">
    <source>
        <dbReference type="ARBA" id="ARBA00022946"/>
    </source>
</evidence>
<dbReference type="EC" id="1.1.2.4" evidence="9"/>
<dbReference type="Gene3D" id="3.30.465.10">
    <property type="match status" value="1"/>
</dbReference>
<dbReference type="InterPro" id="IPR016164">
    <property type="entry name" value="FAD-linked_Oxase-like_C"/>
</dbReference>
<dbReference type="RefSeq" id="XP_002741494.1">
    <property type="nucleotide sequence ID" value="XM_002741448.2"/>
</dbReference>
<protein>
    <recommendedName>
        <fullName evidence="9">D-lactate dehydrogenase (cytochrome)</fullName>
        <ecNumber evidence="9">1.1.2.4</ecNumber>
    </recommendedName>
</protein>
<sequence>MQKTARLFTTGLQLRTIHRSFLKRALSSVSEDQSSISIADDVVNTFKSVLGSHNVSSSLAVREHHGKDESYHKCVPPDIVVWPESVDKVCEVVKLCSKYSIPMVPFGSGTGLEGAATGIRGSVCIDMTKMDKIVEVNPDDFDVTVESGVTRNMLNSYLRDTGLWFPIDPGADATVCGMCATSASGTNAVRYGTMRENVMNLQVVLANGSVIDTAGKGKRSRKTSAGYNLTNLFVGSEGTLGIITKATIRLHGIPESMVSAVCTFDTVQSAVDTVTQVMQCGIPVSRIEFLDEVMIDACNKYNNVDYKIAPTLFLEFQGNDKVVDDQAKTVAELVEYNGGSDFTWAKDVDERNKLWKARHSAWYSTLALRPGAKGLSTDVCVPISKLPEVIVATKEDLKHSSVIGPIVGHVGDGNFHVFMNVDPENQDEIDEARRLAERMARRAIAVGGTCTGEHGIGLGKKQLLIEEIGETGVATMKQIKATLDPKGLFNPDKVFL</sequence>
<dbReference type="SUPFAM" id="SSF56176">
    <property type="entry name" value="FAD-binding/transporter-associated domain-like"/>
    <property type="match status" value="1"/>
</dbReference>
<feature type="domain" description="FAD-binding PCMH-type" evidence="10">
    <location>
        <begin position="72"/>
        <end position="253"/>
    </location>
</feature>
<keyword evidence="6" id="KW-0809">Transit peptide</keyword>
<dbReference type="PANTHER" id="PTHR11748">
    <property type="entry name" value="D-LACTATE DEHYDROGENASE"/>
    <property type="match status" value="1"/>
</dbReference>
<keyword evidence="8" id="KW-0496">Mitochondrion</keyword>
<dbReference type="Gene3D" id="1.10.45.10">
    <property type="entry name" value="Vanillyl-alcohol Oxidase, Chain A, domain 4"/>
    <property type="match status" value="1"/>
</dbReference>
<dbReference type="InterPro" id="IPR016169">
    <property type="entry name" value="FAD-bd_PCMH_sub2"/>
</dbReference>
<name>A0ABM0H0H8_SACKO</name>
<proteinExistence type="inferred from homology"/>
<dbReference type="Pfam" id="PF02913">
    <property type="entry name" value="FAD-oxidase_C"/>
    <property type="match status" value="1"/>
</dbReference>
<dbReference type="Proteomes" id="UP000694865">
    <property type="component" value="Unplaced"/>
</dbReference>
<evidence type="ECO:0000256" key="4">
    <source>
        <dbReference type="ARBA" id="ARBA00022630"/>
    </source>
</evidence>
<dbReference type="InterPro" id="IPR006094">
    <property type="entry name" value="Oxid_FAD_bind_N"/>
</dbReference>
<dbReference type="SUPFAM" id="SSF55103">
    <property type="entry name" value="FAD-linked oxidases, C-terminal domain"/>
    <property type="match status" value="1"/>
</dbReference>
<evidence type="ECO:0000256" key="7">
    <source>
        <dbReference type="ARBA" id="ARBA00023002"/>
    </source>
</evidence>
<evidence type="ECO:0000256" key="1">
    <source>
        <dbReference type="ARBA" id="ARBA00001974"/>
    </source>
</evidence>